<evidence type="ECO:0000256" key="2">
    <source>
        <dbReference type="ARBA" id="ARBA00022737"/>
    </source>
</evidence>
<organism evidence="6 7">
    <name type="scientific">Dictyocaulus viviparus</name>
    <name type="common">Bovine lungworm</name>
    <dbReference type="NCBI Taxonomy" id="29172"/>
    <lineage>
        <taxon>Eukaryota</taxon>
        <taxon>Metazoa</taxon>
        <taxon>Ecdysozoa</taxon>
        <taxon>Nematoda</taxon>
        <taxon>Chromadorea</taxon>
        <taxon>Rhabditida</taxon>
        <taxon>Rhabditina</taxon>
        <taxon>Rhabditomorpha</taxon>
        <taxon>Strongyloidea</taxon>
        <taxon>Metastrongylidae</taxon>
        <taxon>Dictyocaulus</taxon>
    </lineage>
</organism>
<gene>
    <name evidence="6" type="ORF">DICVIV_05147</name>
</gene>
<evidence type="ECO:0000313" key="7">
    <source>
        <dbReference type="Proteomes" id="UP000053766"/>
    </source>
</evidence>
<dbReference type="InterPro" id="IPR013098">
    <property type="entry name" value="Ig_I-set"/>
</dbReference>
<dbReference type="PANTHER" id="PTHR45080">
    <property type="entry name" value="CONTACTIN 5"/>
    <property type="match status" value="1"/>
</dbReference>
<dbReference type="GO" id="GO:0043025">
    <property type="term" value="C:neuronal cell body"/>
    <property type="evidence" value="ECO:0007669"/>
    <property type="project" value="TreeGrafter"/>
</dbReference>
<evidence type="ECO:0000256" key="1">
    <source>
        <dbReference type="ARBA" id="ARBA00022729"/>
    </source>
</evidence>
<keyword evidence="3" id="KW-1015">Disulfide bond</keyword>
<proteinExistence type="predicted"/>
<dbReference type="SMART" id="SM00409">
    <property type="entry name" value="IG"/>
    <property type="match status" value="3"/>
</dbReference>
<dbReference type="CDD" id="cd00096">
    <property type="entry name" value="Ig"/>
    <property type="match status" value="1"/>
</dbReference>
<keyword evidence="2" id="KW-0677">Repeat</keyword>
<dbReference type="InterPro" id="IPR007110">
    <property type="entry name" value="Ig-like_dom"/>
</dbReference>
<dbReference type="SMART" id="SM00408">
    <property type="entry name" value="IGc2"/>
    <property type="match status" value="2"/>
</dbReference>
<dbReference type="GO" id="GO:0050808">
    <property type="term" value="P:synapse organization"/>
    <property type="evidence" value="ECO:0007669"/>
    <property type="project" value="TreeGrafter"/>
</dbReference>
<evidence type="ECO:0000259" key="5">
    <source>
        <dbReference type="PROSITE" id="PS50835"/>
    </source>
</evidence>
<evidence type="ECO:0000313" key="6">
    <source>
        <dbReference type="EMBL" id="KJH48753.1"/>
    </source>
</evidence>
<keyword evidence="4" id="KW-0393">Immunoglobulin domain</keyword>
<name>A0A0D8XVW1_DICVI</name>
<keyword evidence="1" id="KW-0732">Signal</keyword>
<dbReference type="FunFam" id="2.60.40.10:FF:000032">
    <property type="entry name" value="palladin isoform X1"/>
    <property type="match status" value="1"/>
</dbReference>
<dbReference type="InterPro" id="IPR050958">
    <property type="entry name" value="Cell_Adh-Cytoskel_Orgn"/>
</dbReference>
<dbReference type="Gene3D" id="2.60.40.10">
    <property type="entry name" value="Immunoglobulins"/>
    <property type="match status" value="4"/>
</dbReference>
<dbReference type="STRING" id="29172.A0A0D8XVW1"/>
<dbReference type="GO" id="GO:0008046">
    <property type="term" value="F:axon guidance receptor activity"/>
    <property type="evidence" value="ECO:0007669"/>
    <property type="project" value="TreeGrafter"/>
</dbReference>
<dbReference type="PROSITE" id="PS50835">
    <property type="entry name" value="IG_LIKE"/>
    <property type="match status" value="2"/>
</dbReference>
<reference evidence="7" key="2">
    <citation type="journal article" date="2016" name="Sci. Rep.">
        <title>Dictyocaulus viviparus genome, variome and transcriptome elucidate lungworm biology and support future intervention.</title>
        <authorList>
            <person name="McNulty S.N."/>
            <person name="Strube C."/>
            <person name="Rosa B.A."/>
            <person name="Martin J.C."/>
            <person name="Tyagi R."/>
            <person name="Choi Y.J."/>
            <person name="Wang Q."/>
            <person name="Hallsworth Pepin K."/>
            <person name="Zhang X."/>
            <person name="Ozersky P."/>
            <person name="Wilson R.K."/>
            <person name="Sternberg P.W."/>
            <person name="Gasser R.B."/>
            <person name="Mitreva M."/>
        </authorList>
    </citation>
    <scope>NUCLEOTIDE SEQUENCE [LARGE SCALE GENOMIC DNA]</scope>
    <source>
        <strain evidence="7">HannoverDv2000</strain>
    </source>
</reference>
<protein>
    <submittedName>
        <fullName evidence="6">Immunoglobulin I-set domain protein</fullName>
    </submittedName>
</protein>
<dbReference type="GO" id="GO:0030424">
    <property type="term" value="C:axon"/>
    <property type="evidence" value="ECO:0007669"/>
    <property type="project" value="TreeGrafter"/>
</dbReference>
<dbReference type="InterPro" id="IPR013783">
    <property type="entry name" value="Ig-like_fold"/>
</dbReference>
<dbReference type="Pfam" id="PF07679">
    <property type="entry name" value="I-set"/>
    <property type="match status" value="1"/>
</dbReference>
<dbReference type="PANTHER" id="PTHR45080:SF8">
    <property type="entry name" value="IG-LIKE DOMAIN-CONTAINING PROTEIN"/>
    <property type="match status" value="1"/>
</dbReference>
<feature type="domain" description="Ig-like" evidence="5">
    <location>
        <begin position="273"/>
        <end position="359"/>
    </location>
</feature>
<evidence type="ECO:0000256" key="3">
    <source>
        <dbReference type="ARBA" id="ARBA00023157"/>
    </source>
</evidence>
<sequence>MCTVERRIALLGLGEISTSSRCNHAMINEILGSATYSTLSCILEMIAMQEIAEFQESCASGLVNMKQSGRNRLRSTTATVPPCHVLPLYESQVDGELILPFVQLENTGQYTCLVSNLAGDDSITYNLEVYEKPQIVSETLGTIDVIMGLTLEIPCKARGTPEPEKIWKKDDIQIREDPRNAMNIDSAGTLRIMNVQTNHGGQYTCEVSNAAGVASQLTTVVVQEPPVILPTTITNYTAVEGDLTNHGGQYTCEVSNAAGVASQLTTVVVQEPPVILPTTITNYTAVEGDLVEIRCYVEASPSADILWLRRGVPITEYTSGILVSGGTLTIPEVTKDDATFYTCKVSNPAGKAEKVIRLSVIVPPDIPDQDVVSFESIRIHQSFSLYCPVVSSPSPMITWYLQDNVMTDDDPNVIFSEDKRSLHVVKKEIVMA</sequence>
<dbReference type="Pfam" id="PF13927">
    <property type="entry name" value="Ig_3"/>
    <property type="match status" value="1"/>
</dbReference>
<dbReference type="FunFam" id="2.60.40.10:FF:000107">
    <property type="entry name" value="Myosin, light chain kinase a"/>
    <property type="match status" value="1"/>
</dbReference>
<dbReference type="SUPFAM" id="SSF48726">
    <property type="entry name" value="Immunoglobulin"/>
    <property type="match status" value="5"/>
</dbReference>
<evidence type="ECO:0000256" key="4">
    <source>
        <dbReference type="ARBA" id="ARBA00023319"/>
    </source>
</evidence>
<dbReference type="InterPro" id="IPR036179">
    <property type="entry name" value="Ig-like_dom_sf"/>
</dbReference>
<feature type="domain" description="Ig-like" evidence="5">
    <location>
        <begin position="133"/>
        <end position="221"/>
    </location>
</feature>
<accession>A0A0D8XVW1</accession>
<reference evidence="6 7" key="1">
    <citation type="submission" date="2013-11" db="EMBL/GenBank/DDBJ databases">
        <title>Draft genome of the bovine lungworm Dictyocaulus viviparus.</title>
        <authorList>
            <person name="Mitreva M."/>
        </authorList>
    </citation>
    <scope>NUCLEOTIDE SEQUENCE [LARGE SCALE GENOMIC DNA]</scope>
    <source>
        <strain evidence="6 7">HannoverDv2000</strain>
    </source>
</reference>
<dbReference type="AlphaFoldDB" id="A0A0D8XVW1"/>
<dbReference type="Proteomes" id="UP000053766">
    <property type="component" value="Unassembled WGS sequence"/>
</dbReference>
<dbReference type="EMBL" id="KN716257">
    <property type="protein sequence ID" value="KJH48753.1"/>
    <property type="molecule type" value="Genomic_DNA"/>
</dbReference>
<dbReference type="GO" id="GO:0007156">
    <property type="term" value="P:homophilic cell adhesion via plasma membrane adhesion molecules"/>
    <property type="evidence" value="ECO:0007669"/>
    <property type="project" value="TreeGrafter"/>
</dbReference>
<dbReference type="InterPro" id="IPR003599">
    <property type="entry name" value="Ig_sub"/>
</dbReference>
<dbReference type="InterPro" id="IPR003598">
    <property type="entry name" value="Ig_sub2"/>
</dbReference>
<dbReference type="OrthoDB" id="5985519at2759"/>
<keyword evidence="7" id="KW-1185">Reference proteome</keyword>
<dbReference type="GO" id="GO:0005886">
    <property type="term" value="C:plasma membrane"/>
    <property type="evidence" value="ECO:0007669"/>
    <property type="project" value="TreeGrafter"/>
</dbReference>